<comment type="caution">
    <text evidence="1">The sequence shown here is derived from an EMBL/GenBank/DDBJ whole genome shotgun (WGS) entry which is preliminary data.</text>
</comment>
<evidence type="ECO:0000313" key="2">
    <source>
        <dbReference type="Proteomes" id="UP000325315"/>
    </source>
</evidence>
<dbReference type="Proteomes" id="UP000325315">
    <property type="component" value="Unassembled WGS sequence"/>
</dbReference>
<sequence length="145" mass="17520">MDVGYSRNWFTWERGNLLETNIREQLDRDVANENWMTMFPEAIKLNYLQTGLGEWAKRICLDTKRRKDFLNSKLNELMEADRSDDNMAELIDTKLQLNLEIDKDERYWEQRARVNWLKLGDRNTAFFHKQATQRHRKTALESYKT</sequence>
<protein>
    <submittedName>
        <fullName evidence="1">Reverse transcriptase</fullName>
    </submittedName>
</protein>
<keyword evidence="1" id="KW-0808">Transferase</keyword>
<reference evidence="2" key="1">
    <citation type="journal article" date="2019" name="Plant Biotechnol. J.">
        <title>Genome sequencing of the Australian wild diploid species Gossypium australe highlights disease resistance and delayed gland morphogenesis.</title>
        <authorList>
            <person name="Cai Y."/>
            <person name="Cai X."/>
            <person name="Wang Q."/>
            <person name="Wang P."/>
            <person name="Zhang Y."/>
            <person name="Cai C."/>
            <person name="Xu Y."/>
            <person name="Wang K."/>
            <person name="Zhou Z."/>
            <person name="Wang C."/>
            <person name="Geng S."/>
            <person name="Li B."/>
            <person name="Dong Q."/>
            <person name="Hou Y."/>
            <person name="Wang H."/>
            <person name="Ai P."/>
            <person name="Liu Z."/>
            <person name="Yi F."/>
            <person name="Sun M."/>
            <person name="An G."/>
            <person name="Cheng J."/>
            <person name="Zhang Y."/>
            <person name="Shi Q."/>
            <person name="Xie Y."/>
            <person name="Shi X."/>
            <person name="Chang Y."/>
            <person name="Huang F."/>
            <person name="Chen Y."/>
            <person name="Hong S."/>
            <person name="Mi L."/>
            <person name="Sun Q."/>
            <person name="Zhang L."/>
            <person name="Zhou B."/>
            <person name="Peng R."/>
            <person name="Zhang X."/>
            <person name="Liu F."/>
        </authorList>
    </citation>
    <scope>NUCLEOTIDE SEQUENCE [LARGE SCALE GENOMIC DNA]</scope>
    <source>
        <strain evidence="2">cv. PA1801</strain>
    </source>
</reference>
<dbReference type="OrthoDB" id="1935929at2759"/>
<keyword evidence="1" id="KW-0695">RNA-directed DNA polymerase</keyword>
<evidence type="ECO:0000313" key="1">
    <source>
        <dbReference type="EMBL" id="KAA3460175.1"/>
    </source>
</evidence>
<gene>
    <name evidence="1" type="ORF">EPI10_026869</name>
</gene>
<dbReference type="EMBL" id="SMMG02000009">
    <property type="protein sequence ID" value="KAA3460175.1"/>
    <property type="molecule type" value="Genomic_DNA"/>
</dbReference>
<organism evidence="1 2">
    <name type="scientific">Gossypium australe</name>
    <dbReference type="NCBI Taxonomy" id="47621"/>
    <lineage>
        <taxon>Eukaryota</taxon>
        <taxon>Viridiplantae</taxon>
        <taxon>Streptophyta</taxon>
        <taxon>Embryophyta</taxon>
        <taxon>Tracheophyta</taxon>
        <taxon>Spermatophyta</taxon>
        <taxon>Magnoliopsida</taxon>
        <taxon>eudicotyledons</taxon>
        <taxon>Gunneridae</taxon>
        <taxon>Pentapetalae</taxon>
        <taxon>rosids</taxon>
        <taxon>malvids</taxon>
        <taxon>Malvales</taxon>
        <taxon>Malvaceae</taxon>
        <taxon>Malvoideae</taxon>
        <taxon>Gossypium</taxon>
    </lineage>
</organism>
<keyword evidence="1" id="KW-0548">Nucleotidyltransferase</keyword>
<keyword evidence="2" id="KW-1185">Reference proteome</keyword>
<dbReference type="AlphaFoldDB" id="A0A5B6UZE3"/>
<accession>A0A5B6UZE3</accession>
<proteinExistence type="predicted"/>
<dbReference type="GO" id="GO:0003964">
    <property type="term" value="F:RNA-directed DNA polymerase activity"/>
    <property type="evidence" value="ECO:0007669"/>
    <property type="project" value="UniProtKB-KW"/>
</dbReference>
<name>A0A5B6UZE3_9ROSI</name>